<evidence type="ECO:0000313" key="5">
    <source>
        <dbReference type="EMBL" id="SFF64519.1"/>
    </source>
</evidence>
<dbReference type="GO" id="GO:0004540">
    <property type="term" value="F:RNA nuclease activity"/>
    <property type="evidence" value="ECO:0007669"/>
    <property type="project" value="InterPro"/>
</dbReference>
<keyword evidence="6" id="KW-1185">Reference proteome</keyword>
<dbReference type="OrthoDB" id="9796612at2"/>
<dbReference type="NCBIfam" id="NF047751">
    <property type="entry name" value="HepT_toxin"/>
    <property type="match status" value="1"/>
</dbReference>
<evidence type="ECO:0000256" key="2">
    <source>
        <dbReference type="ARBA" id="ARBA00022722"/>
    </source>
</evidence>
<dbReference type="EMBL" id="FOOC01000016">
    <property type="protein sequence ID" value="SFF64519.1"/>
    <property type="molecule type" value="Genomic_DNA"/>
</dbReference>
<dbReference type="InterPro" id="IPR008201">
    <property type="entry name" value="HepT-like"/>
</dbReference>
<keyword evidence="1" id="KW-1277">Toxin-antitoxin system</keyword>
<dbReference type="InterPro" id="IPR037038">
    <property type="entry name" value="HepT-like_sf"/>
</dbReference>
<keyword evidence="3" id="KW-0378">Hydrolase</keyword>
<dbReference type="AlphaFoldDB" id="A0A1I2KDZ3"/>
<evidence type="ECO:0000256" key="3">
    <source>
        <dbReference type="ARBA" id="ARBA00022801"/>
    </source>
</evidence>
<dbReference type="PANTHER" id="PTHR33397">
    <property type="entry name" value="UPF0331 PROTEIN YUTE"/>
    <property type="match status" value="1"/>
</dbReference>
<dbReference type="GO" id="GO:0016787">
    <property type="term" value="F:hydrolase activity"/>
    <property type="evidence" value="ECO:0007669"/>
    <property type="project" value="UniProtKB-KW"/>
</dbReference>
<accession>A0A1I2KDZ3</accession>
<organism evidence="5 6">
    <name type="scientific">Fontimonas thermophila</name>
    <dbReference type="NCBI Taxonomy" id="1076937"/>
    <lineage>
        <taxon>Bacteria</taxon>
        <taxon>Pseudomonadati</taxon>
        <taxon>Pseudomonadota</taxon>
        <taxon>Gammaproteobacteria</taxon>
        <taxon>Nevskiales</taxon>
        <taxon>Nevskiaceae</taxon>
        <taxon>Fontimonas</taxon>
    </lineage>
</organism>
<proteinExistence type="inferred from homology"/>
<reference evidence="5 6" key="1">
    <citation type="submission" date="2016-10" db="EMBL/GenBank/DDBJ databases">
        <authorList>
            <person name="de Groot N.N."/>
        </authorList>
    </citation>
    <scope>NUCLEOTIDE SEQUENCE [LARGE SCALE GENOMIC DNA]</scope>
    <source>
        <strain evidence="5 6">DSM 23609</strain>
    </source>
</reference>
<dbReference type="Gene3D" id="1.20.120.580">
    <property type="entry name" value="bsu32300-like"/>
    <property type="match status" value="1"/>
</dbReference>
<name>A0A1I2KDZ3_9GAMM</name>
<dbReference type="GO" id="GO:0110001">
    <property type="term" value="C:toxin-antitoxin complex"/>
    <property type="evidence" value="ECO:0007669"/>
    <property type="project" value="InterPro"/>
</dbReference>
<dbReference type="InterPro" id="IPR052379">
    <property type="entry name" value="Type_VII_TA_RNase"/>
</dbReference>
<comment type="similarity">
    <text evidence="4">Belongs to the HepT RNase toxin family.</text>
</comment>
<evidence type="ECO:0000313" key="6">
    <source>
        <dbReference type="Proteomes" id="UP000199771"/>
    </source>
</evidence>
<evidence type="ECO:0000256" key="1">
    <source>
        <dbReference type="ARBA" id="ARBA00022649"/>
    </source>
</evidence>
<sequence length="137" mass="15164">MSVAARKIATLMRCVERARSEHAAAGAAFRTDYTRQDAALINVTRACEAAIDLANMLIRKHRLGVPAESRESFALLERAGIIPPELSARLQSMVGFRNIAIHQYQNLDLDIVETVIRERLDDLIALAEAVRPRLGEG</sequence>
<dbReference type="RefSeq" id="WP_091535544.1">
    <property type="nucleotide sequence ID" value="NZ_FOOC01000016.1"/>
</dbReference>
<dbReference type="Proteomes" id="UP000199771">
    <property type="component" value="Unassembled WGS sequence"/>
</dbReference>
<dbReference type="Pfam" id="PF01934">
    <property type="entry name" value="HepT-like"/>
    <property type="match status" value="1"/>
</dbReference>
<evidence type="ECO:0000256" key="4">
    <source>
        <dbReference type="ARBA" id="ARBA00024207"/>
    </source>
</evidence>
<protein>
    <submittedName>
        <fullName evidence="5">Uncharacterized conserved protein YutE, UPF0331/DUF86 family</fullName>
    </submittedName>
</protein>
<keyword evidence="2" id="KW-0540">Nuclease</keyword>
<dbReference type="STRING" id="1076937.SAMN04488120_11626"/>
<gene>
    <name evidence="5" type="ORF">SAMN04488120_11626</name>
</gene>
<dbReference type="PANTHER" id="PTHR33397:SF3">
    <property type="entry name" value="MRNA NUCLEASE HEPT"/>
    <property type="match status" value="1"/>
</dbReference>